<evidence type="ECO:0000313" key="1">
    <source>
        <dbReference type="EMBL" id="KAJ9082976.1"/>
    </source>
</evidence>
<reference evidence="1" key="1">
    <citation type="submission" date="2022-04" db="EMBL/GenBank/DDBJ databases">
        <title>Genome of the entomopathogenic fungus Entomophthora muscae.</title>
        <authorList>
            <person name="Elya C."/>
            <person name="Lovett B.R."/>
            <person name="Lee E."/>
            <person name="Macias A.M."/>
            <person name="Hajek A.E."/>
            <person name="De Bivort B.L."/>
            <person name="Kasson M.T."/>
            <person name="De Fine Licht H.H."/>
            <person name="Stajich J.E."/>
        </authorList>
    </citation>
    <scope>NUCLEOTIDE SEQUENCE</scope>
    <source>
        <strain evidence="1">Berkeley</strain>
    </source>
</reference>
<proteinExistence type="predicted"/>
<accession>A0ACC2U8V2</accession>
<dbReference type="Proteomes" id="UP001165960">
    <property type="component" value="Unassembled WGS sequence"/>
</dbReference>
<organism evidence="1 2">
    <name type="scientific">Entomophthora muscae</name>
    <dbReference type="NCBI Taxonomy" id="34485"/>
    <lineage>
        <taxon>Eukaryota</taxon>
        <taxon>Fungi</taxon>
        <taxon>Fungi incertae sedis</taxon>
        <taxon>Zoopagomycota</taxon>
        <taxon>Entomophthoromycotina</taxon>
        <taxon>Entomophthoromycetes</taxon>
        <taxon>Entomophthorales</taxon>
        <taxon>Entomophthoraceae</taxon>
        <taxon>Entomophthora</taxon>
    </lineage>
</organism>
<keyword evidence="2" id="KW-1185">Reference proteome</keyword>
<dbReference type="EMBL" id="QTSX02001345">
    <property type="protein sequence ID" value="KAJ9082976.1"/>
    <property type="molecule type" value="Genomic_DNA"/>
</dbReference>
<evidence type="ECO:0000313" key="2">
    <source>
        <dbReference type="Proteomes" id="UP001165960"/>
    </source>
</evidence>
<protein>
    <submittedName>
        <fullName evidence="1">Uncharacterized protein</fullName>
    </submittedName>
</protein>
<name>A0ACC2U8V2_9FUNG</name>
<sequence length="69" mass="8114">MSKFKDLFHDENDPLPPTNLEKHVIDTGTAKPFRKAPYCLAKKYKDYVEQKIDRLLSKGICQECLFYFS</sequence>
<comment type="caution">
    <text evidence="1">The sequence shown here is derived from an EMBL/GenBank/DDBJ whole genome shotgun (WGS) entry which is preliminary data.</text>
</comment>
<gene>
    <name evidence="1" type="ORF">DSO57_1039331</name>
</gene>